<protein>
    <submittedName>
        <fullName evidence="1">Probable thioesterase</fullName>
    </submittedName>
</protein>
<organism evidence="1 2">
    <name type="scientific">[Candida] jaroonii</name>
    <dbReference type="NCBI Taxonomy" id="467808"/>
    <lineage>
        <taxon>Eukaryota</taxon>
        <taxon>Fungi</taxon>
        <taxon>Dikarya</taxon>
        <taxon>Ascomycota</taxon>
        <taxon>Saccharomycotina</taxon>
        <taxon>Pichiomycetes</taxon>
        <taxon>Debaryomycetaceae</taxon>
        <taxon>Yamadazyma</taxon>
    </lineage>
</organism>
<dbReference type="EMBL" id="CALSDN010000010">
    <property type="protein sequence ID" value="CAH6722639.1"/>
    <property type="molecule type" value="Genomic_DNA"/>
</dbReference>
<reference evidence="1" key="1">
    <citation type="submission" date="2022-06" db="EMBL/GenBank/DDBJ databases">
        <authorList>
            <person name="Legras J.-L."/>
            <person name="Devillers H."/>
            <person name="Grondin C."/>
        </authorList>
    </citation>
    <scope>NUCLEOTIDE SEQUENCE</scope>
    <source>
        <strain evidence="1">CLIB 1444</strain>
    </source>
</reference>
<name>A0ACA9YCK3_9ASCO</name>
<keyword evidence="2" id="KW-1185">Reference proteome</keyword>
<dbReference type="Proteomes" id="UP001152531">
    <property type="component" value="Unassembled WGS sequence"/>
</dbReference>
<evidence type="ECO:0000313" key="1">
    <source>
        <dbReference type="EMBL" id="CAH6722639.1"/>
    </source>
</evidence>
<sequence length="242" mass="28119">MFGKAWKILLAIYAISSIKTLPLAYVARFYLSVFRNLILPKSKYHKGNNKNSYGITTEKKGDLAIFTPVSYSSYVSPLEYDMFLHKSNSTYFADLDMSRTKLLCQVLQKGFYSYMDNEYNDFKKKSISNIPFIPVARVECTFKKELKLFESYEVVSRIGAWDDKWLYVISKFVKSHGKGKRVVCIAITRYVFKTGRMTIPPKTMVERSGLLTKEAEAQNEEYLKLFTHYASTEQFEELVDTF</sequence>
<proteinExistence type="predicted"/>
<evidence type="ECO:0000313" key="2">
    <source>
        <dbReference type="Proteomes" id="UP001152531"/>
    </source>
</evidence>
<gene>
    <name evidence="1" type="ORF">CLIB1444_10S02982</name>
</gene>
<accession>A0ACA9YCK3</accession>
<comment type="caution">
    <text evidence="1">The sequence shown here is derived from an EMBL/GenBank/DDBJ whole genome shotgun (WGS) entry which is preliminary data.</text>
</comment>